<evidence type="ECO:0000313" key="3">
    <source>
        <dbReference type="Proteomes" id="UP000724874"/>
    </source>
</evidence>
<dbReference type="Proteomes" id="UP000724874">
    <property type="component" value="Unassembled WGS sequence"/>
</dbReference>
<evidence type="ECO:0000313" key="2">
    <source>
        <dbReference type="EMBL" id="KAF8889151.1"/>
    </source>
</evidence>
<dbReference type="AlphaFoldDB" id="A0A9P5TJP4"/>
<accession>A0A9P5TJP4</accession>
<proteinExistence type="predicted"/>
<feature type="non-terminal residue" evidence="2">
    <location>
        <position position="1"/>
    </location>
</feature>
<feature type="signal peptide" evidence="1">
    <location>
        <begin position="1"/>
        <end position="20"/>
    </location>
</feature>
<reference evidence="2" key="1">
    <citation type="submission" date="2020-11" db="EMBL/GenBank/DDBJ databases">
        <authorList>
            <consortium name="DOE Joint Genome Institute"/>
            <person name="Ahrendt S."/>
            <person name="Riley R."/>
            <person name="Andreopoulos W."/>
            <person name="LaButti K."/>
            <person name="Pangilinan J."/>
            <person name="Ruiz-duenas F.J."/>
            <person name="Barrasa J.M."/>
            <person name="Sanchez-Garcia M."/>
            <person name="Camarero S."/>
            <person name="Miyauchi S."/>
            <person name="Serrano A."/>
            <person name="Linde D."/>
            <person name="Babiker R."/>
            <person name="Drula E."/>
            <person name="Ayuso-Fernandez I."/>
            <person name="Pacheco R."/>
            <person name="Padilla G."/>
            <person name="Ferreira P."/>
            <person name="Barriuso J."/>
            <person name="Kellner H."/>
            <person name="Castanera R."/>
            <person name="Alfaro M."/>
            <person name="Ramirez L."/>
            <person name="Pisabarro A.G."/>
            <person name="Kuo A."/>
            <person name="Tritt A."/>
            <person name="Lipzen A."/>
            <person name="He G."/>
            <person name="Yan M."/>
            <person name="Ng V."/>
            <person name="Cullen D."/>
            <person name="Martin F."/>
            <person name="Rosso M.-N."/>
            <person name="Henrissat B."/>
            <person name="Hibbett D."/>
            <person name="Martinez A.T."/>
            <person name="Grigoriev I.V."/>
        </authorList>
    </citation>
    <scope>NUCLEOTIDE SEQUENCE</scope>
    <source>
        <strain evidence="2">AH 44721</strain>
    </source>
</reference>
<evidence type="ECO:0000256" key="1">
    <source>
        <dbReference type="SAM" id="SignalP"/>
    </source>
</evidence>
<keyword evidence="1" id="KW-0732">Signal</keyword>
<keyword evidence="3" id="KW-1185">Reference proteome</keyword>
<protein>
    <recommendedName>
        <fullName evidence="4">Secreted protein</fullName>
    </recommendedName>
</protein>
<comment type="caution">
    <text evidence="2">The sequence shown here is derived from an EMBL/GenBank/DDBJ whole genome shotgun (WGS) entry which is preliminary data.</text>
</comment>
<name>A0A9P5TJP4_GYMJU</name>
<gene>
    <name evidence="2" type="ORF">CPB84DRAFT_1785721</name>
</gene>
<organism evidence="2 3">
    <name type="scientific">Gymnopilus junonius</name>
    <name type="common">Spectacular rustgill mushroom</name>
    <name type="synonym">Gymnopilus spectabilis subsp. junonius</name>
    <dbReference type="NCBI Taxonomy" id="109634"/>
    <lineage>
        <taxon>Eukaryota</taxon>
        <taxon>Fungi</taxon>
        <taxon>Dikarya</taxon>
        <taxon>Basidiomycota</taxon>
        <taxon>Agaricomycotina</taxon>
        <taxon>Agaricomycetes</taxon>
        <taxon>Agaricomycetidae</taxon>
        <taxon>Agaricales</taxon>
        <taxon>Agaricineae</taxon>
        <taxon>Hymenogastraceae</taxon>
        <taxon>Gymnopilus</taxon>
    </lineage>
</organism>
<evidence type="ECO:0008006" key="4">
    <source>
        <dbReference type="Google" id="ProtNLM"/>
    </source>
</evidence>
<sequence length="92" mass="11019">MGRYWAKRTMLLLLIVMLNCRDRYRCSDNTLMQLQFKLPKSVSAARKKSSIAQRQLQFAPNCWIIRESTKLNCTSIYENMRWRQRTSNKKIS</sequence>
<dbReference type="EMBL" id="JADNYJ010000081">
    <property type="protein sequence ID" value="KAF8889151.1"/>
    <property type="molecule type" value="Genomic_DNA"/>
</dbReference>
<feature type="chain" id="PRO_5040448157" description="Secreted protein" evidence="1">
    <location>
        <begin position="21"/>
        <end position="92"/>
    </location>
</feature>